<name>D5GBH4_TUBMM</name>
<dbReference type="InParanoid" id="D5GBH4"/>
<feature type="compositionally biased region" description="Pro residues" evidence="1">
    <location>
        <begin position="279"/>
        <end position="290"/>
    </location>
</feature>
<feature type="compositionally biased region" description="Basic and acidic residues" evidence="1">
    <location>
        <begin position="413"/>
        <end position="424"/>
    </location>
</feature>
<feature type="compositionally biased region" description="Basic and acidic residues" evidence="1">
    <location>
        <begin position="368"/>
        <end position="379"/>
    </location>
</feature>
<feature type="compositionally biased region" description="Polar residues" evidence="1">
    <location>
        <begin position="178"/>
        <end position="196"/>
    </location>
</feature>
<gene>
    <name evidence="2" type="ORF">GSTUM_00000500001</name>
</gene>
<accession>D5GBH4</accession>
<dbReference type="KEGG" id="tml:GSTUM_00000500001"/>
<evidence type="ECO:0000313" key="3">
    <source>
        <dbReference type="Proteomes" id="UP000006911"/>
    </source>
</evidence>
<reference evidence="2 3" key="1">
    <citation type="journal article" date="2010" name="Nature">
        <title>Perigord black truffle genome uncovers evolutionary origins and mechanisms of symbiosis.</title>
        <authorList>
            <person name="Martin F."/>
            <person name="Kohler A."/>
            <person name="Murat C."/>
            <person name="Balestrini R."/>
            <person name="Coutinho P.M."/>
            <person name="Jaillon O."/>
            <person name="Montanini B."/>
            <person name="Morin E."/>
            <person name="Noel B."/>
            <person name="Percudani R."/>
            <person name="Porcel B."/>
            <person name="Rubini A."/>
            <person name="Amicucci A."/>
            <person name="Amselem J."/>
            <person name="Anthouard V."/>
            <person name="Arcioni S."/>
            <person name="Artiguenave F."/>
            <person name="Aury J.M."/>
            <person name="Ballario P."/>
            <person name="Bolchi A."/>
            <person name="Brenna A."/>
            <person name="Brun A."/>
            <person name="Buee M."/>
            <person name="Cantarel B."/>
            <person name="Chevalier G."/>
            <person name="Couloux A."/>
            <person name="Da Silva C."/>
            <person name="Denoeud F."/>
            <person name="Duplessis S."/>
            <person name="Ghignone S."/>
            <person name="Hilselberger B."/>
            <person name="Iotti M."/>
            <person name="Marcais B."/>
            <person name="Mello A."/>
            <person name="Miranda M."/>
            <person name="Pacioni G."/>
            <person name="Quesneville H."/>
            <person name="Riccioni C."/>
            <person name="Ruotolo R."/>
            <person name="Splivallo R."/>
            <person name="Stocchi V."/>
            <person name="Tisserant E."/>
            <person name="Viscomi A.R."/>
            <person name="Zambonelli A."/>
            <person name="Zampieri E."/>
            <person name="Henrissat B."/>
            <person name="Lebrun M.H."/>
            <person name="Paolocci F."/>
            <person name="Bonfante P."/>
            <person name="Ottonello S."/>
            <person name="Wincker P."/>
        </authorList>
    </citation>
    <scope>NUCLEOTIDE SEQUENCE [LARGE SCALE GENOMIC DNA]</scope>
    <source>
        <strain evidence="2 3">Mel28</strain>
    </source>
</reference>
<proteinExistence type="predicted"/>
<dbReference type="HOGENOM" id="CLU_434251_0_0_1"/>
<dbReference type="GeneID" id="9184441"/>
<feature type="compositionally biased region" description="Basic residues" evidence="1">
    <location>
        <begin position="613"/>
        <end position="630"/>
    </location>
</feature>
<evidence type="ECO:0000313" key="2">
    <source>
        <dbReference type="EMBL" id="CAZ81867.1"/>
    </source>
</evidence>
<dbReference type="RefSeq" id="XP_002837676.1">
    <property type="nucleotide sequence ID" value="XM_002837630.1"/>
</dbReference>
<feature type="compositionally biased region" description="Pro residues" evidence="1">
    <location>
        <begin position="522"/>
        <end position="534"/>
    </location>
</feature>
<feature type="region of interest" description="Disordered" evidence="1">
    <location>
        <begin position="104"/>
        <end position="456"/>
    </location>
</feature>
<dbReference type="EMBL" id="FN430095">
    <property type="protein sequence ID" value="CAZ81867.1"/>
    <property type="molecule type" value="Genomic_DNA"/>
</dbReference>
<protein>
    <submittedName>
        <fullName evidence="2">(Perigord truffle) hypothetical protein</fullName>
    </submittedName>
</protein>
<keyword evidence="3" id="KW-1185">Reference proteome</keyword>
<feature type="compositionally biased region" description="Basic and acidic residues" evidence="1">
    <location>
        <begin position="394"/>
        <end position="403"/>
    </location>
</feature>
<feature type="region of interest" description="Disordered" evidence="1">
    <location>
        <begin position="582"/>
        <end position="630"/>
    </location>
</feature>
<organism evidence="2 3">
    <name type="scientific">Tuber melanosporum (strain Mel28)</name>
    <name type="common">Perigord black truffle</name>
    <dbReference type="NCBI Taxonomy" id="656061"/>
    <lineage>
        <taxon>Eukaryota</taxon>
        <taxon>Fungi</taxon>
        <taxon>Dikarya</taxon>
        <taxon>Ascomycota</taxon>
        <taxon>Pezizomycotina</taxon>
        <taxon>Pezizomycetes</taxon>
        <taxon>Pezizales</taxon>
        <taxon>Tuberaceae</taxon>
        <taxon>Tuber</taxon>
    </lineage>
</organism>
<evidence type="ECO:0000256" key="1">
    <source>
        <dbReference type="SAM" id="MobiDB-lite"/>
    </source>
</evidence>
<dbReference type="AlphaFoldDB" id="D5GBH4"/>
<sequence>MGHCGTIEATDKGEDPAEYRFVCGWCAIRICAGCRDELRFQDNRLMDLLRVIQARGGGDGLGDLNSPSELNIKIQPRVPKMGDTQLPADLSAPTLATGAEELENLSHFGPPNFSGGSTAISRPKPGGPGSETGRPRKRLTEFEEYDGEPCWPPPTRGKRDPTLSQRAELANIEEYPRQISSSHAPIRTSGVNSQRRPYQRLPGPPQWNQRGPTPQPRDPLIPRGRSPKADSPEPGRESDRESEAPVEPNDGKQTHQHVQLSHQGSPPRQPSPLVQVSPPQEPLSPLQPSPPEHEAIPSSALKVAGQQEVTLTPPPKSPRRKGSPAISMVDVPRMLRVDEPEVTQAKVTQPEARNPGARQAGVGQPEVSLEHIEKTEIKLPRAKQQPTPELGRPQVEKKQETRAKPPLPSTIPQRERTPGLDKPSRSTPSPRPEPAQVTKMGERLEESVFMGNGMPQPVEKALGSEVVKLDPVPIQMPKLAEPIPVAKQEKSVQSLTKQEKALPEPPKLVSNMIGDPTISMPVTPPKRPVYPTKPEPNIDLSYFNLKPTTTQERYKLPDSMQLPEIDFGGALDTMAITDDLLGRPARAHQKPPAAPIRLEGEEKEGSISGSMKDKKKWRLPGFGKKKVEKK</sequence>
<dbReference type="Proteomes" id="UP000006911">
    <property type="component" value="Unassembled WGS sequence"/>
</dbReference>
<feature type="region of interest" description="Disordered" evidence="1">
    <location>
        <begin position="485"/>
        <end position="542"/>
    </location>
</feature>
<feature type="compositionally biased region" description="Basic and acidic residues" evidence="1">
    <location>
        <begin position="227"/>
        <end position="253"/>
    </location>
</feature>